<reference evidence="1" key="2">
    <citation type="journal article" date="2021" name="Sci. Rep.">
        <title>The distribution of antibiotic resistance genes in chicken gut microbiota commensals.</title>
        <authorList>
            <person name="Juricova H."/>
            <person name="Matiasovicova J."/>
            <person name="Kubasova T."/>
            <person name="Cejkova D."/>
            <person name="Rychlik I."/>
        </authorList>
    </citation>
    <scope>NUCLEOTIDE SEQUENCE</scope>
    <source>
        <strain evidence="1">An559</strain>
    </source>
</reference>
<feature type="non-terminal residue" evidence="1">
    <location>
        <position position="102"/>
    </location>
</feature>
<dbReference type="Proteomes" id="UP000774750">
    <property type="component" value="Unassembled WGS sequence"/>
</dbReference>
<sequence>MYFTETPSLREIEKAMKMVPNFTPRGHGVVILCKHEFAEKSCIGDSQKEILARTVSRINNPLFQKRFQKYINESETIPVNFRNSKHSTTFTDAIKKKNKRDY</sequence>
<dbReference type="AlphaFoldDB" id="A0A938X9N2"/>
<dbReference type="RefSeq" id="WP_204448440.1">
    <property type="nucleotide sequence ID" value="NZ_JACJKY010000068.1"/>
</dbReference>
<accession>A0A938X9N2</accession>
<organism evidence="1 2">
    <name type="scientific">Merdimmobilis hominis</name>
    <dbReference type="NCBI Taxonomy" id="2897707"/>
    <lineage>
        <taxon>Bacteria</taxon>
        <taxon>Bacillati</taxon>
        <taxon>Bacillota</taxon>
        <taxon>Clostridia</taxon>
        <taxon>Eubacteriales</taxon>
        <taxon>Oscillospiraceae</taxon>
        <taxon>Merdimmobilis</taxon>
    </lineage>
</organism>
<comment type="caution">
    <text evidence="1">The sequence shown here is derived from an EMBL/GenBank/DDBJ whole genome shotgun (WGS) entry which is preliminary data.</text>
</comment>
<name>A0A938X9N2_9FIRM</name>
<dbReference type="EMBL" id="JACJKY010000068">
    <property type="protein sequence ID" value="MBM6922064.1"/>
    <property type="molecule type" value="Genomic_DNA"/>
</dbReference>
<evidence type="ECO:0000313" key="2">
    <source>
        <dbReference type="Proteomes" id="UP000774750"/>
    </source>
</evidence>
<keyword evidence="2" id="KW-1185">Reference proteome</keyword>
<evidence type="ECO:0000313" key="1">
    <source>
        <dbReference type="EMBL" id="MBM6922064.1"/>
    </source>
</evidence>
<reference evidence="1" key="1">
    <citation type="submission" date="2020-08" db="EMBL/GenBank/DDBJ databases">
        <authorList>
            <person name="Cejkova D."/>
            <person name="Kubasova T."/>
            <person name="Jahodarova E."/>
            <person name="Rychlik I."/>
        </authorList>
    </citation>
    <scope>NUCLEOTIDE SEQUENCE</scope>
    <source>
        <strain evidence="1">An559</strain>
    </source>
</reference>
<proteinExistence type="predicted"/>
<gene>
    <name evidence="1" type="ORF">H6A12_13060</name>
</gene>
<protein>
    <submittedName>
        <fullName evidence="1">Uncharacterized protein</fullName>
    </submittedName>
</protein>